<gene>
    <name evidence="1" type="ORF">ANCCAN_26272</name>
</gene>
<dbReference type="OrthoDB" id="365640at2759"/>
<sequence length="81" mass="9030">MESANFIQTERPTALRPAETVVGGGEFTGNTTNKTDYDMKQDQRVTAFRPVEIVIGAGEFSGKTTNRADFDRKEVSWKSQN</sequence>
<organism evidence="1 2">
    <name type="scientific">Ancylostoma caninum</name>
    <name type="common">Dog hookworm</name>
    <dbReference type="NCBI Taxonomy" id="29170"/>
    <lineage>
        <taxon>Eukaryota</taxon>
        <taxon>Metazoa</taxon>
        <taxon>Ecdysozoa</taxon>
        <taxon>Nematoda</taxon>
        <taxon>Chromadorea</taxon>
        <taxon>Rhabditida</taxon>
        <taxon>Rhabditina</taxon>
        <taxon>Rhabditomorpha</taxon>
        <taxon>Strongyloidea</taxon>
        <taxon>Ancylostomatidae</taxon>
        <taxon>Ancylostomatinae</taxon>
        <taxon>Ancylostoma</taxon>
    </lineage>
</organism>
<dbReference type="EMBL" id="JOJR01003201">
    <property type="protein sequence ID" value="RCN27991.1"/>
    <property type="molecule type" value="Genomic_DNA"/>
</dbReference>
<evidence type="ECO:0000313" key="1">
    <source>
        <dbReference type="EMBL" id="RCN27991.1"/>
    </source>
</evidence>
<evidence type="ECO:0000313" key="2">
    <source>
        <dbReference type="Proteomes" id="UP000252519"/>
    </source>
</evidence>
<keyword evidence="2" id="KW-1185">Reference proteome</keyword>
<reference evidence="1 2" key="1">
    <citation type="submission" date="2014-10" db="EMBL/GenBank/DDBJ databases">
        <title>Draft genome of the hookworm Ancylostoma caninum.</title>
        <authorList>
            <person name="Mitreva M."/>
        </authorList>
    </citation>
    <scope>NUCLEOTIDE SEQUENCE [LARGE SCALE GENOMIC DNA]</scope>
    <source>
        <strain evidence="1 2">Baltimore</strain>
    </source>
</reference>
<dbReference type="STRING" id="29170.A0A368F770"/>
<dbReference type="AlphaFoldDB" id="A0A368F770"/>
<proteinExistence type="predicted"/>
<dbReference type="Proteomes" id="UP000252519">
    <property type="component" value="Unassembled WGS sequence"/>
</dbReference>
<name>A0A368F770_ANCCA</name>
<comment type="caution">
    <text evidence="1">The sequence shown here is derived from an EMBL/GenBank/DDBJ whole genome shotgun (WGS) entry which is preliminary data.</text>
</comment>
<accession>A0A368F770</accession>
<protein>
    <submittedName>
        <fullName evidence="1">Uncharacterized protein</fullName>
    </submittedName>
</protein>